<organism evidence="3">
    <name type="scientific">Ixodes ricinus</name>
    <name type="common">Common tick</name>
    <name type="synonym">Acarus ricinus</name>
    <dbReference type="NCBI Taxonomy" id="34613"/>
    <lineage>
        <taxon>Eukaryota</taxon>
        <taxon>Metazoa</taxon>
        <taxon>Ecdysozoa</taxon>
        <taxon>Arthropoda</taxon>
        <taxon>Chelicerata</taxon>
        <taxon>Arachnida</taxon>
        <taxon>Acari</taxon>
        <taxon>Parasitiformes</taxon>
        <taxon>Ixodida</taxon>
        <taxon>Ixodoidea</taxon>
        <taxon>Ixodidae</taxon>
        <taxon>Ixodinae</taxon>
        <taxon>Ixodes</taxon>
    </lineage>
</organism>
<reference evidence="3" key="1">
    <citation type="submission" date="2012-12" db="EMBL/GenBank/DDBJ databases">
        <title>Identification and characterization of a phenylalanine ammonia-lyase gene family in Isatis indigotica Fort.</title>
        <authorList>
            <person name="Liu Q."/>
            <person name="Chen J."/>
            <person name="Zhou X."/>
            <person name="Di P."/>
            <person name="Xiao Y."/>
            <person name="Xuan H."/>
            <person name="Zhang L."/>
            <person name="Chen W."/>
        </authorList>
    </citation>
    <scope>NUCLEOTIDE SEQUENCE</scope>
    <source>
        <tissue evidence="3">Salivary gland</tissue>
    </source>
</reference>
<feature type="chain" id="PRO_5005517449" evidence="2">
    <location>
        <begin position="20"/>
        <end position="67"/>
    </location>
</feature>
<feature type="signal peptide" evidence="2">
    <location>
        <begin position="1"/>
        <end position="19"/>
    </location>
</feature>
<protein>
    <submittedName>
        <fullName evidence="3">Putative glycine rich protein</fullName>
    </submittedName>
</protein>
<proteinExistence type="evidence at transcript level"/>
<evidence type="ECO:0000256" key="2">
    <source>
        <dbReference type="SAM" id="SignalP"/>
    </source>
</evidence>
<sequence>MKATIAVLCFLAAVALTGAQGLYGGHSPCSLGGMEGGGGGAPASQSGQAGAPFPGREEHYAPPPGRK</sequence>
<dbReference type="AlphaFoldDB" id="A0A0K8RG69"/>
<dbReference type="EMBL" id="GADI01003945">
    <property type="protein sequence ID" value="JAA69863.1"/>
    <property type="molecule type" value="mRNA"/>
</dbReference>
<evidence type="ECO:0000313" key="3">
    <source>
        <dbReference type="EMBL" id="JAA69863.1"/>
    </source>
</evidence>
<keyword evidence="2" id="KW-0732">Signal</keyword>
<accession>A0A0K8RG69</accession>
<evidence type="ECO:0000256" key="1">
    <source>
        <dbReference type="SAM" id="MobiDB-lite"/>
    </source>
</evidence>
<name>A0A0K8RG69_IXORI</name>
<feature type="compositionally biased region" description="Low complexity" evidence="1">
    <location>
        <begin position="42"/>
        <end position="52"/>
    </location>
</feature>
<feature type="region of interest" description="Disordered" evidence="1">
    <location>
        <begin position="33"/>
        <end position="67"/>
    </location>
</feature>